<dbReference type="Pfam" id="PF02615">
    <property type="entry name" value="Ldh_2"/>
    <property type="match status" value="1"/>
</dbReference>
<keyword evidence="2" id="KW-0560">Oxidoreductase</keyword>
<evidence type="ECO:0000256" key="2">
    <source>
        <dbReference type="ARBA" id="ARBA00023002"/>
    </source>
</evidence>
<dbReference type="RefSeq" id="WP_307260987.1">
    <property type="nucleotide sequence ID" value="NZ_JAUSVL010000001.1"/>
</dbReference>
<dbReference type="PANTHER" id="PTHR11091:SF0">
    <property type="entry name" value="MALATE DEHYDROGENASE"/>
    <property type="match status" value="1"/>
</dbReference>
<dbReference type="InterPro" id="IPR036111">
    <property type="entry name" value="Mal/L-sulfo/L-lacto_DH-like_sf"/>
</dbReference>
<dbReference type="Proteomes" id="UP001238163">
    <property type="component" value="Unassembled WGS sequence"/>
</dbReference>
<sequence>METRYDCDSLIAFAQKLFVKAGVPAADAATLAEALVLTDMRGIWSHGVIRSAHYLQCVQAGGIKPAAELAVIAEGPCYLRLSAQGGLGIPSSMRAIDMMLERASKQAVFVTTMNHSDHFGAAGLYAQRLAEHGFLGYAMSNTPPMMAITGAGARAIGNNPWAYAAPGSKYRGILFDICMAVVASGKVQIAMAENKKIPYGWIADKDGNPSNDPADVLKKGGFFLPVGDHKGYGFALMVEIMTGVLGGAGVLGGVHAWNKQPGRDANTGQCFVAINPEYFGGLAPFRAQIDHVIDTLLQSPKAPGVERILYPGQLEFEKEAAARQHGVLLTDASLQELRAAADLVQEPFSITPSAE</sequence>
<dbReference type="GO" id="GO:0016491">
    <property type="term" value="F:oxidoreductase activity"/>
    <property type="evidence" value="ECO:0007669"/>
    <property type="project" value="UniProtKB-KW"/>
</dbReference>
<dbReference type="InterPro" id="IPR043143">
    <property type="entry name" value="Mal/L-sulf/L-lact_DH-like_NADP"/>
</dbReference>
<evidence type="ECO:0000256" key="1">
    <source>
        <dbReference type="ARBA" id="ARBA00006056"/>
    </source>
</evidence>
<dbReference type="AlphaFoldDB" id="A0AAE3VFS1"/>
<dbReference type="Gene3D" id="3.30.1370.60">
    <property type="entry name" value="Hypothetical oxidoreductase yiak, domain 2"/>
    <property type="match status" value="1"/>
</dbReference>
<organism evidence="3 4">
    <name type="scientific">Oligosphaera ethanolica</name>
    <dbReference type="NCBI Taxonomy" id="760260"/>
    <lineage>
        <taxon>Bacteria</taxon>
        <taxon>Pseudomonadati</taxon>
        <taxon>Lentisphaerota</taxon>
        <taxon>Oligosphaeria</taxon>
        <taxon>Oligosphaerales</taxon>
        <taxon>Oligosphaeraceae</taxon>
        <taxon>Oligosphaera</taxon>
    </lineage>
</organism>
<dbReference type="InterPro" id="IPR003767">
    <property type="entry name" value="Malate/L-lactate_DH-like"/>
</dbReference>
<evidence type="ECO:0000313" key="4">
    <source>
        <dbReference type="Proteomes" id="UP001238163"/>
    </source>
</evidence>
<dbReference type="InterPro" id="IPR043144">
    <property type="entry name" value="Mal/L-sulf/L-lact_DH-like_ah"/>
</dbReference>
<protein>
    <submittedName>
        <fullName evidence="3">LDH2 family malate/lactate/ureidoglycolate dehydrogenase</fullName>
    </submittedName>
</protein>
<gene>
    <name evidence="3" type="ORF">J3R75_001652</name>
</gene>
<dbReference type="SUPFAM" id="SSF89733">
    <property type="entry name" value="L-sulfolactate dehydrogenase-like"/>
    <property type="match status" value="1"/>
</dbReference>
<keyword evidence="4" id="KW-1185">Reference proteome</keyword>
<comment type="similarity">
    <text evidence="1">Belongs to the LDH2/MDH2 oxidoreductase family.</text>
</comment>
<name>A0AAE3VFS1_9BACT</name>
<proteinExistence type="inferred from homology"/>
<comment type="caution">
    <text evidence="3">The sequence shown here is derived from an EMBL/GenBank/DDBJ whole genome shotgun (WGS) entry which is preliminary data.</text>
</comment>
<dbReference type="Gene3D" id="1.10.1530.10">
    <property type="match status" value="1"/>
</dbReference>
<reference evidence="3" key="1">
    <citation type="submission" date="2023-07" db="EMBL/GenBank/DDBJ databases">
        <title>Genomic Encyclopedia of Type Strains, Phase IV (KMG-IV): sequencing the most valuable type-strain genomes for metagenomic binning, comparative biology and taxonomic classification.</title>
        <authorList>
            <person name="Goeker M."/>
        </authorList>
    </citation>
    <scope>NUCLEOTIDE SEQUENCE</scope>
    <source>
        <strain evidence="3">DSM 24202</strain>
    </source>
</reference>
<dbReference type="PANTHER" id="PTHR11091">
    <property type="entry name" value="OXIDOREDUCTASE-RELATED"/>
    <property type="match status" value="1"/>
</dbReference>
<evidence type="ECO:0000313" key="3">
    <source>
        <dbReference type="EMBL" id="MDQ0289545.1"/>
    </source>
</evidence>
<accession>A0AAE3VFS1</accession>
<dbReference type="EMBL" id="JAUSVL010000001">
    <property type="protein sequence ID" value="MDQ0289545.1"/>
    <property type="molecule type" value="Genomic_DNA"/>
</dbReference>